<comment type="caution">
    <text evidence="1">The sequence shown here is derived from an EMBL/GenBank/DDBJ whole genome shotgun (WGS) entry which is preliminary data.</text>
</comment>
<evidence type="ECO:0008006" key="3">
    <source>
        <dbReference type="Google" id="ProtNLM"/>
    </source>
</evidence>
<gene>
    <name evidence="1" type="ORF">ISP15_09230</name>
</gene>
<dbReference type="Proteomes" id="UP001620461">
    <property type="component" value="Unassembled WGS sequence"/>
</dbReference>
<sequence length="107" mass="11985">MKHTPVSSRLNLGAARLREATAVRDWQAVAKEDRDLRALASKLAAHAHWQAAEYRALDSVRAEMRATLALIAQERRQLADEMTDFNRNRSARVAYALHGDMSEGADL</sequence>
<protein>
    <recommendedName>
        <fullName evidence="3">Flagellar protein FliT</fullName>
    </recommendedName>
</protein>
<name>A0ABW8JKY8_9GAMM</name>
<reference evidence="1 2" key="1">
    <citation type="submission" date="2020-10" db="EMBL/GenBank/DDBJ databases">
        <title>Phylogeny of dyella-like bacteria.</title>
        <authorList>
            <person name="Fu J."/>
        </authorList>
    </citation>
    <scope>NUCLEOTIDE SEQUENCE [LARGE SCALE GENOMIC DNA]</scope>
    <source>
        <strain evidence="1 2">JP1</strain>
    </source>
</reference>
<dbReference type="EMBL" id="JADIKJ010000009">
    <property type="protein sequence ID" value="MFK2900517.1"/>
    <property type="molecule type" value="Genomic_DNA"/>
</dbReference>
<accession>A0ABW8JKY8</accession>
<organism evidence="1 2">
    <name type="scientific">Dyella jejuensis</name>
    <dbReference type="NCBI Taxonomy" id="1432009"/>
    <lineage>
        <taxon>Bacteria</taxon>
        <taxon>Pseudomonadati</taxon>
        <taxon>Pseudomonadota</taxon>
        <taxon>Gammaproteobacteria</taxon>
        <taxon>Lysobacterales</taxon>
        <taxon>Rhodanobacteraceae</taxon>
        <taxon>Dyella</taxon>
    </lineage>
</organism>
<dbReference type="RefSeq" id="WP_404546976.1">
    <property type="nucleotide sequence ID" value="NZ_JADIKJ010000009.1"/>
</dbReference>
<evidence type="ECO:0000313" key="2">
    <source>
        <dbReference type="Proteomes" id="UP001620461"/>
    </source>
</evidence>
<keyword evidence="2" id="KW-1185">Reference proteome</keyword>
<proteinExistence type="predicted"/>
<evidence type="ECO:0000313" key="1">
    <source>
        <dbReference type="EMBL" id="MFK2900517.1"/>
    </source>
</evidence>